<name>A0ABR4LXM5_9EURO</name>
<keyword evidence="4" id="KW-1185">Reference proteome</keyword>
<dbReference type="GeneID" id="98147844"/>
<protein>
    <recommendedName>
        <fullName evidence="2">D-isomer specific 2-hydroxyacid dehydrogenase NAD-binding domain-containing protein</fullName>
    </recommendedName>
</protein>
<dbReference type="EMBL" id="JBFXLQ010000015">
    <property type="protein sequence ID" value="KAL2868138.1"/>
    <property type="molecule type" value="Genomic_DNA"/>
</dbReference>
<dbReference type="RefSeq" id="XP_070887117.1">
    <property type="nucleotide sequence ID" value="XM_071032772.1"/>
</dbReference>
<evidence type="ECO:0000313" key="3">
    <source>
        <dbReference type="EMBL" id="KAL2868138.1"/>
    </source>
</evidence>
<keyword evidence="1" id="KW-0560">Oxidoreductase</keyword>
<proteinExistence type="predicted"/>
<dbReference type="InterPro" id="IPR036291">
    <property type="entry name" value="NAD(P)-bd_dom_sf"/>
</dbReference>
<accession>A0ABR4LXM5</accession>
<sequence>MRILYHDLVRKGEEVERGVGTVFYAELDGVLGDADCVVVATPLVGRTLLAEERFVRFKRGGHFANSARGLLGDDEASVQTLDDGRPAGKGMDVHANEPYVHPRLAIHPKVMMMSHNAGSTVDTHIGFEGFLHKGRALTLVNAHLIKPQRTL</sequence>
<comment type="caution">
    <text evidence="3">The sequence shown here is derived from an EMBL/GenBank/DDBJ whole genome shotgun (WGS) entry which is preliminary data.</text>
</comment>
<evidence type="ECO:0000256" key="1">
    <source>
        <dbReference type="ARBA" id="ARBA00023002"/>
    </source>
</evidence>
<evidence type="ECO:0000313" key="4">
    <source>
        <dbReference type="Proteomes" id="UP001610432"/>
    </source>
</evidence>
<evidence type="ECO:0000259" key="2">
    <source>
        <dbReference type="Pfam" id="PF02826"/>
    </source>
</evidence>
<dbReference type="PANTHER" id="PTHR10996:SF281">
    <property type="entry name" value="D-ISOMER SPECIFIC 2-HYDROXYACID DEHYDROGENASE NAD-BINDING DOMAIN-CONTAINING PROTEIN-RELATED"/>
    <property type="match status" value="1"/>
</dbReference>
<dbReference type="Gene3D" id="3.40.50.720">
    <property type="entry name" value="NAD(P)-binding Rossmann-like Domain"/>
    <property type="match status" value="1"/>
</dbReference>
<dbReference type="SUPFAM" id="SSF51735">
    <property type="entry name" value="NAD(P)-binding Rossmann-fold domains"/>
    <property type="match status" value="1"/>
</dbReference>
<dbReference type="Pfam" id="PF02826">
    <property type="entry name" value="2-Hacid_dh_C"/>
    <property type="match status" value="1"/>
</dbReference>
<feature type="domain" description="D-isomer specific 2-hydroxyacid dehydrogenase NAD-binding" evidence="2">
    <location>
        <begin position="1"/>
        <end position="117"/>
    </location>
</feature>
<dbReference type="InterPro" id="IPR006140">
    <property type="entry name" value="D-isomer_DH_NAD-bd"/>
</dbReference>
<organism evidence="3 4">
    <name type="scientific">Aspergillus lucknowensis</name>
    <dbReference type="NCBI Taxonomy" id="176173"/>
    <lineage>
        <taxon>Eukaryota</taxon>
        <taxon>Fungi</taxon>
        <taxon>Dikarya</taxon>
        <taxon>Ascomycota</taxon>
        <taxon>Pezizomycotina</taxon>
        <taxon>Eurotiomycetes</taxon>
        <taxon>Eurotiomycetidae</taxon>
        <taxon>Eurotiales</taxon>
        <taxon>Aspergillaceae</taxon>
        <taxon>Aspergillus</taxon>
        <taxon>Aspergillus subgen. Nidulantes</taxon>
    </lineage>
</organism>
<reference evidence="3 4" key="1">
    <citation type="submission" date="2024-07" db="EMBL/GenBank/DDBJ databases">
        <title>Section-level genome sequencing and comparative genomics of Aspergillus sections Usti and Cavernicolus.</title>
        <authorList>
            <consortium name="Lawrence Berkeley National Laboratory"/>
            <person name="Nybo J.L."/>
            <person name="Vesth T.C."/>
            <person name="Theobald S."/>
            <person name="Frisvad J.C."/>
            <person name="Larsen T.O."/>
            <person name="Kjaerboelling I."/>
            <person name="Rothschild-Mancinelli K."/>
            <person name="Lyhne E.K."/>
            <person name="Kogle M.E."/>
            <person name="Barry K."/>
            <person name="Clum A."/>
            <person name="Na H."/>
            <person name="Ledsgaard L."/>
            <person name="Lin J."/>
            <person name="Lipzen A."/>
            <person name="Kuo A."/>
            <person name="Riley R."/>
            <person name="Mondo S."/>
            <person name="Labutti K."/>
            <person name="Haridas S."/>
            <person name="Pangalinan J."/>
            <person name="Salamov A.A."/>
            <person name="Simmons B.A."/>
            <person name="Magnuson J.K."/>
            <person name="Chen J."/>
            <person name="Drula E."/>
            <person name="Henrissat B."/>
            <person name="Wiebenga A."/>
            <person name="Lubbers R.J."/>
            <person name="Gomes A.C."/>
            <person name="Macurrencykelacurrency M.R."/>
            <person name="Stajich J."/>
            <person name="Grigoriev I.V."/>
            <person name="Mortensen U.H."/>
            <person name="De Vries R.P."/>
            <person name="Baker S.E."/>
            <person name="Andersen M.R."/>
        </authorList>
    </citation>
    <scope>NUCLEOTIDE SEQUENCE [LARGE SCALE GENOMIC DNA]</scope>
    <source>
        <strain evidence="3 4">CBS 449.75</strain>
    </source>
</reference>
<gene>
    <name evidence="3" type="ORF">BJX67DRAFT_380339</name>
</gene>
<dbReference type="PANTHER" id="PTHR10996">
    <property type="entry name" value="2-HYDROXYACID DEHYDROGENASE-RELATED"/>
    <property type="match status" value="1"/>
</dbReference>
<dbReference type="Proteomes" id="UP001610432">
    <property type="component" value="Unassembled WGS sequence"/>
</dbReference>
<dbReference type="InterPro" id="IPR050223">
    <property type="entry name" value="D-isomer_2-hydroxyacid_DH"/>
</dbReference>